<dbReference type="GO" id="GO:0005469">
    <property type="term" value="F:succinate:fumarate antiporter activity"/>
    <property type="evidence" value="ECO:0007669"/>
    <property type="project" value="TreeGrafter"/>
</dbReference>
<feature type="repeat" description="Solcar" evidence="9">
    <location>
        <begin position="8"/>
        <end position="93"/>
    </location>
</feature>
<comment type="subcellular location">
    <subcellularLocation>
        <location evidence="1">Mitochondrion membrane</location>
        <topology evidence="1">Multi-pass membrane protein</topology>
    </subcellularLocation>
</comment>
<evidence type="ECO:0000256" key="7">
    <source>
        <dbReference type="ARBA" id="ARBA00023128"/>
    </source>
</evidence>
<keyword evidence="12" id="KW-1185">Reference proteome</keyword>
<evidence type="ECO:0000256" key="6">
    <source>
        <dbReference type="ARBA" id="ARBA00022989"/>
    </source>
</evidence>
<keyword evidence="8 9" id="KW-0472">Membrane</keyword>
<dbReference type="PROSITE" id="PS50920">
    <property type="entry name" value="SOLCAR"/>
    <property type="match status" value="3"/>
</dbReference>
<keyword evidence="7" id="KW-0496">Mitochondrion</keyword>
<dbReference type="GO" id="GO:0031966">
    <property type="term" value="C:mitochondrial membrane"/>
    <property type="evidence" value="ECO:0007669"/>
    <property type="project" value="UniProtKB-SubCell"/>
</dbReference>
<dbReference type="Pfam" id="PF00153">
    <property type="entry name" value="Mito_carr"/>
    <property type="match status" value="3"/>
</dbReference>
<comment type="similarity">
    <text evidence="2">Belongs to the mitochondrial carrier (TC 2.A.29) family.</text>
</comment>
<evidence type="ECO:0000256" key="3">
    <source>
        <dbReference type="ARBA" id="ARBA00022448"/>
    </source>
</evidence>
<evidence type="ECO:0000256" key="9">
    <source>
        <dbReference type="PROSITE-ProRule" id="PRU00282"/>
    </source>
</evidence>
<dbReference type="InterPro" id="IPR049563">
    <property type="entry name" value="TXTP-like"/>
</dbReference>
<feature type="repeat" description="Solcar" evidence="9">
    <location>
        <begin position="102"/>
        <end position="196"/>
    </location>
</feature>
<sequence length="678" mass="77434">MPKSGDKKNLSTHFLAGGGAGLCEALCCHPLDTIKVRMQLSKKSHRPGFFTVAVNIIRKESWFALYKGFGAVVTGIVPKMAIRFSSFEAYKGFLANKNTGKVSTTATFFAGLGAGTTEAVLVVTPMDVIKIRLQAQRHSMTDPLDIPKYRNAAHAAYTIIKEEGIQAMYKGVALTALRQATNQAVNFTVYQEMKKQMKKLQETKEGQELPTYQHLLMGGLSGAMGPIANAPIDTIKTRIQRSSSTEKGWSRFKSVTTTLIKNEGYLALYKGLFPRLMRVGVDFRKYLEQASEYSPSLSGFVRENIDLVVRSPPKGTDFNSLDGAWKKRFRTTVEILNVKESDDVGSSSQERIRVQRRGKTYVMYENENEIIGNQLTKNQEKRLASHQQDEESKTVDEEGIDNLQKELSPEIFDYVDNENIAFDEVSINENILRISAMNLAKLDESKYFGEFTPHFIKYKKSQQNSLFSCTNDDMMDIRGRSRRDNKDKKYLNRVMLPFAPNNSEHHYWSGFGHRFFSRTLQEFIGLDWRAMEVPFADLLSWTWKTGEETFIGEQAGPPTKSDLTKLTMDSFKLYREMRDCLNVRILRAMGKGDMNYNNRSVFGILGYLFEIKMLIIWKDGMSEMKSGILRLLEFMMIIKIEMENNVETKYNAKYIQIFKRKFNEIIPTRPSPSKIAKK</sequence>
<dbReference type="Gene3D" id="1.50.40.10">
    <property type="entry name" value="Mitochondrial carrier domain"/>
    <property type="match status" value="1"/>
</dbReference>
<reference evidence="11" key="1">
    <citation type="submission" date="2021-06" db="EMBL/GenBank/DDBJ databases">
        <authorList>
            <person name="Kallberg Y."/>
            <person name="Tangrot J."/>
            <person name="Rosling A."/>
        </authorList>
    </citation>
    <scope>NUCLEOTIDE SEQUENCE</scope>
    <source>
        <strain evidence="11">87-6 pot B 2015</strain>
    </source>
</reference>
<comment type="caution">
    <text evidence="11">The sequence shown here is derived from an EMBL/GenBank/DDBJ whole genome shotgun (WGS) entry which is preliminary data.</text>
</comment>
<dbReference type="PANTHER" id="PTHR45788">
    <property type="entry name" value="SUCCINATE/FUMARATE MITOCHONDRIAL TRANSPORTER-RELATED"/>
    <property type="match status" value="1"/>
</dbReference>
<evidence type="ECO:0000313" key="11">
    <source>
        <dbReference type="EMBL" id="CAG8574519.1"/>
    </source>
</evidence>
<evidence type="ECO:0000256" key="10">
    <source>
        <dbReference type="SAM" id="MobiDB-lite"/>
    </source>
</evidence>
<feature type="compositionally biased region" description="Basic and acidic residues" evidence="10">
    <location>
        <begin position="378"/>
        <end position="396"/>
    </location>
</feature>
<dbReference type="InterPro" id="IPR002067">
    <property type="entry name" value="MCP"/>
</dbReference>
<organism evidence="11 12">
    <name type="scientific">Funneliformis mosseae</name>
    <name type="common">Endomycorrhizal fungus</name>
    <name type="synonym">Glomus mosseae</name>
    <dbReference type="NCBI Taxonomy" id="27381"/>
    <lineage>
        <taxon>Eukaryota</taxon>
        <taxon>Fungi</taxon>
        <taxon>Fungi incertae sedis</taxon>
        <taxon>Mucoromycota</taxon>
        <taxon>Glomeromycotina</taxon>
        <taxon>Glomeromycetes</taxon>
        <taxon>Glomerales</taxon>
        <taxon>Glomeraceae</taxon>
        <taxon>Funneliformis</taxon>
    </lineage>
</organism>
<dbReference type="InterPro" id="IPR018108">
    <property type="entry name" value="MCP_transmembrane"/>
</dbReference>
<dbReference type="AlphaFoldDB" id="A0A9N9BNR5"/>
<keyword evidence="4 9" id="KW-0812">Transmembrane</keyword>
<dbReference type="SUPFAM" id="SSF103506">
    <property type="entry name" value="Mitochondrial carrier"/>
    <property type="match status" value="1"/>
</dbReference>
<evidence type="ECO:0000313" key="12">
    <source>
        <dbReference type="Proteomes" id="UP000789375"/>
    </source>
</evidence>
<keyword evidence="5" id="KW-0677">Repeat</keyword>
<name>A0A9N9BNR5_FUNMO</name>
<dbReference type="InterPro" id="IPR023395">
    <property type="entry name" value="MCP_dom_sf"/>
</dbReference>
<dbReference type="EMBL" id="CAJVPP010001823">
    <property type="protein sequence ID" value="CAG8574519.1"/>
    <property type="molecule type" value="Genomic_DNA"/>
</dbReference>
<protein>
    <submittedName>
        <fullName evidence="11">14715_t:CDS:1</fullName>
    </submittedName>
</protein>
<accession>A0A9N9BNR5</accession>
<dbReference type="Proteomes" id="UP000789375">
    <property type="component" value="Unassembled WGS sequence"/>
</dbReference>
<evidence type="ECO:0000256" key="2">
    <source>
        <dbReference type="ARBA" id="ARBA00006375"/>
    </source>
</evidence>
<feature type="repeat" description="Solcar" evidence="9">
    <location>
        <begin position="209"/>
        <end position="296"/>
    </location>
</feature>
<feature type="region of interest" description="Disordered" evidence="10">
    <location>
        <begin position="375"/>
        <end position="400"/>
    </location>
</feature>
<evidence type="ECO:0000256" key="5">
    <source>
        <dbReference type="ARBA" id="ARBA00022737"/>
    </source>
</evidence>
<keyword evidence="3" id="KW-0813">Transport</keyword>
<evidence type="ECO:0000256" key="4">
    <source>
        <dbReference type="ARBA" id="ARBA00022692"/>
    </source>
</evidence>
<proteinExistence type="inferred from homology"/>
<gene>
    <name evidence="11" type="ORF">FMOSSE_LOCUS7628</name>
</gene>
<evidence type="ECO:0000256" key="8">
    <source>
        <dbReference type="ARBA" id="ARBA00023136"/>
    </source>
</evidence>
<dbReference type="PANTHER" id="PTHR45788:SF2">
    <property type="entry name" value="SUCCINATE_FUMARATE MITOCHONDRIAL TRANSPORTER"/>
    <property type="match status" value="1"/>
</dbReference>
<evidence type="ECO:0000256" key="1">
    <source>
        <dbReference type="ARBA" id="ARBA00004225"/>
    </source>
</evidence>
<dbReference type="PRINTS" id="PR00926">
    <property type="entry name" value="MITOCARRIER"/>
</dbReference>
<keyword evidence="6" id="KW-1133">Transmembrane helix</keyword>